<dbReference type="Gene3D" id="3.40.30.10">
    <property type="entry name" value="Glutaredoxin"/>
    <property type="match status" value="1"/>
</dbReference>
<protein>
    <submittedName>
        <fullName evidence="3">Thioredoxin-related protein</fullName>
    </submittedName>
</protein>
<dbReference type="InterPro" id="IPR013766">
    <property type="entry name" value="Thioredoxin_domain"/>
</dbReference>
<dbReference type="Pfam" id="PF13098">
    <property type="entry name" value="Thioredoxin_2"/>
    <property type="match status" value="1"/>
</dbReference>
<evidence type="ECO:0000259" key="2">
    <source>
        <dbReference type="PROSITE" id="PS51352"/>
    </source>
</evidence>
<keyword evidence="1" id="KW-0732">Signal</keyword>
<dbReference type="GO" id="GO:0015035">
    <property type="term" value="F:protein-disulfide reductase activity"/>
    <property type="evidence" value="ECO:0007669"/>
    <property type="project" value="TreeGrafter"/>
</dbReference>
<dbReference type="PROSITE" id="PS51352">
    <property type="entry name" value="THIOREDOXIN_2"/>
    <property type="match status" value="1"/>
</dbReference>
<evidence type="ECO:0000313" key="4">
    <source>
        <dbReference type="Proteomes" id="UP000236731"/>
    </source>
</evidence>
<dbReference type="RefSeq" id="WP_103904941.1">
    <property type="nucleotide sequence ID" value="NZ_CP049246.1"/>
</dbReference>
<dbReference type="EMBL" id="FNUT01000001">
    <property type="protein sequence ID" value="SEF50617.1"/>
    <property type="molecule type" value="Genomic_DNA"/>
</dbReference>
<dbReference type="Gene3D" id="1.25.40.10">
    <property type="entry name" value="Tetratricopeptide repeat domain"/>
    <property type="match status" value="1"/>
</dbReference>
<proteinExistence type="predicted"/>
<dbReference type="InterPro" id="IPR011990">
    <property type="entry name" value="TPR-like_helical_dom_sf"/>
</dbReference>
<dbReference type="PANTHER" id="PTHR32234">
    <property type="entry name" value="THIOL:DISULFIDE INTERCHANGE PROTEIN DSBD"/>
    <property type="match status" value="1"/>
</dbReference>
<dbReference type="AlphaFoldDB" id="A0A1H5SLH4"/>
<name>A0A1H5SLH4_9SPHI</name>
<gene>
    <name evidence="3" type="ORF">SAMN05421877_101283</name>
</gene>
<evidence type="ECO:0000313" key="3">
    <source>
        <dbReference type="EMBL" id="SEF50617.1"/>
    </source>
</evidence>
<organism evidence="3 4">
    <name type="scientific">Sphingobacterium lactis</name>
    <dbReference type="NCBI Taxonomy" id="797291"/>
    <lineage>
        <taxon>Bacteria</taxon>
        <taxon>Pseudomonadati</taxon>
        <taxon>Bacteroidota</taxon>
        <taxon>Sphingobacteriia</taxon>
        <taxon>Sphingobacteriales</taxon>
        <taxon>Sphingobacteriaceae</taxon>
        <taxon>Sphingobacterium</taxon>
    </lineage>
</organism>
<dbReference type="OrthoDB" id="120730at2"/>
<accession>A0A1H5SLH4</accession>
<keyword evidence="4" id="KW-1185">Reference proteome</keyword>
<dbReference type="Proteomes" id="UP000236731">
    <property type="component" value="Unassembled WGS sequence"/>
</dbReference>
<dbReference type="InterPro" id="IPR012336">
    <property type="entry name" value="Thioredoxin-like_fold"/>
</dbReference>
<evidence type="ECO:0000256" key="1">
    <source>
        <dbReference type="SAM" id="SignalP"/>
    </source>
</evidence>
<reference evidence="4" key="1">
    <citation type="submission" date="2016-10" db="EMBL/GenBank/DDBJ databases">
        <authorList>
            <person name="Varghese N."/>
            <person name="Submissions S."/>
        </authorList>
    </citation>
    <scope>NUCLEOTIDE SEQUENCE [LARGE SCALE GENOMIC DNA]</scope>
    <source>
        <strain evidence="4">DSM 22361</strain>
    </source>
</reference>
<feature type="signal peptide" evidence="1">
    <location>
        <begin position="1"/>
        <end position="17"/>
    </location>
</feature>
<feature type="chain" id="PRO_5009284115" evidence="1">
    <location>
        <begin position="18"/>
        <end position="414"/>
    </location>
</feature>
<dbReference type="GO" id="GO:0006950">
    <property type="term" value="P:response to stress"/>
    <property type="evidence" value="ECO:0007669"/>
    <property type="project" value="UniProtKB-ARBA"/>
</dbReference>
<dbReference type="GO" id="GO:0045454">
    <property type="term" value="P:cell redox homeostasis"/>
    <property type="evidence" value="ECO:0007669"/>
    <property type="project" value="TreeGrafter"/>
</dbReference>
<feature type="domain" description="Thioredoxin" evidence="2">
    <location>
        <begin position="5"/>
        <end position="147"/>
    </location>
</feature>
<dbReference type="PANTHER" id="PTHR32234:SF0">
    <property type="entry name" value="THIOL:DISULFIDE INTERCHANGE PROTEIN DSBD"/>
    <property type="match status" value="1"/>
</dbReference>
<dbReference type="InterPro" id="IPR036249">
    <property type="entry name" value="Thioredoxin-like_sf"/>
</dbReference>
<dbReference type="SUPFAM" id="SSF48452">
    <property type="entry name" value="TPR-like"/>
    <property type="match status" value="1"/>
</dbReference>
<dbReference type="SUPFAM" id="SSF52833">
    <property type="entry name" value="Thioredoxin-like"/>
    <property type="match status" value="1"/>
</dbReference>
<sequence>MKKLLLLLFTLPFLAIAQDKGIAFEHNTTWEKVKAKAKAENKHIFVDAFTTWCGPCKWMAANIFPQEKVGTFFNENFVNLKIQMDETAADNDDVKSWREEAKRFAKDYKVVAYPTFLIFNPQGELVHRIVGGGEADQFIALAKDGLNPDTQYETLVKKFNANPKDKAVAQATLAAAQKAYDKETSAKAMETIISNSTQEELLSADMLKLLSKNATSPSSKAFEVIRKNQAKVDEVLGAGKAANILSIAIINSEIAPVVSRSETDIFDKTVAEVAAKYPDVNIAPMVASYKPNYYARQKNWPAFRDAVQAYINMDPAKVSPSQLNSFAWAIFENCDDPACVESALAWSKKSLEAEENPMLIDTYANLLHKLGRTKEAIEWQEKALAKVDADSKAEYQATLDKMKKGEPTWVKDTE</sequence>